<accession>A0ABN2BST7</accession>
<dbReference type="SUPFAM" id="SSF50891">
    <property type="entry name" value="Cyclophilin-like"/>
    <property type="match status" value="1"/>
</dbReference>
<protein>
    <submittedName>
        <fullName evidence="5">Allophanate hydrolase subunit 1</fullName>
    </submittedName>
</protein>
<gene>
    <name evidence="5" type="ORF">GCM10009762_20350</name>
</gene>
<evidence type="ECO:0000256" key="3">
    <source>
        <dbReference type="ARBA" id="ARBA00022840"/>
    </source>
</evidence>
<dbReference type="InterPro" id="IPR010016">
    <property type="entry name" value="PxpB"/>
</dbReference>
<dbReference type="InterPro" id="IPR003833">
    <property type="entry name" value="CT_C_D"/>
</dbReference>
<evidence type="ECO:0000313" key="5">
    <source>
        <dbReference type="EMBL" id="GAA1546953.1"/>
    </source>
</evidence>
<evidence type="ECO:0000256" key="1">
    <source>
        <dbReference type="ARBA" id="ARBA00022741"/>
    </source>
</evidence>
<feature type="domain" description="Carboxyltransferase" evidence="4">
    <location>
        <begin position="3"/>
        <end position="195"/>
    </location>
</feature>
<keyword evidence="3" id="KW-0067">ATP-binding</keyword>
<dbReference type="Gene3D" id="2.40.100.10">
    <property type="entry name" value="Cyclophilin-like"/>
    <property type="match status" value="1"/>
</dbReference>
<dbReference type="EMBL" id="BAAANV010000037">
    <property type="protein sequence ID" value="GAA1546953.1"/>
    <property type="molecule type" value="Genomic_DNA"/>
</dbReference>
<dbReference type="SMART" id="SM00796">
    <property type="entry name" value="AHS1"/>
    <property type="match status" value="1"/>
</dbReference>
<dbReference type="PANTHER" id="PTHR34698">
    <property type="entry name" value="5-OXOPROLINASE SUBUNIT B"/>
    <property type="match status" value="1"/>
</dbReference>
<dbReference type="Gene3D" id="3.30.1360.40">
    <property type="match status" value="1"/>
</dbReference>
<proteinExistence type="predicted"/>
<comment type="caution">
    <text evidence="5">The sequence shown here is derived from an EMBL/GenBank/DDBJ whole genome shotgun (WGS) entry which is preliminary data.</text>
</comment>
<dbReference type="InterPro" id="IPR029000">
    <property type="entry name" value="Cyclophilin-like_dom_sf"/>
</dbReference>
<dbReference type="RefSeq" id="WP_346030504.1">
    <property type="nucleotide sequence ID" value="NZ_BAAANV010000037.1"/>
</dbReference>
<name>A0ABN2BST7_9MICO</name>
<keyword evidence="2 5" id="KW-0378">Hydrolase</keyword>
<reference evidence="5 6" key="1">
    <citation type="journal article" date="2019" name="Int. J. Syst. Evol. Microbiol.">
        <title>The Global Catalogue of Microorganisms (GCM) 10K type strain sequencing project: providing services to taxonomists for standard genome sequencing and annotation.</title>
        <authorList>
            <consortium name="The Broad Institute Genomics Platform"/>
            <consortium name="The Broad Institute Genome Sequencing Center for Infectious Disease"/>
            <person name="Wu L."/>
            <person name="Ma J."/>
        </authorList>
    </citation>
    <scope>NUCLEOTIDE SEQUENCE [LARGE SCALE GENOMIC DNA]</scope>
    <source>
        <strain evidence="5 6">JCM 14588</strain>
    </source>
</reference>
<keyword evidence="1" id="KW-0547">Nucleotide-binding</keyword>
<evidence type="ECO:0000313" key="6">
    <source>
        <dbReference type="Proteomes" id="UP001501288"/>
    </source>
</evidence>
<dbReference type="PANTHER" id="PTHR34698:SF2">
    <property type="entry name" value="5-OXOPROLINASE SUBUNIT B"/>
    <property type="match status" value="1"/>
</dbReference>
<sequence>MTFELRPVGERAFLIDLTDAQERRRVDAALRRTSIDGVVEQVAAATTVLVRCTDPDAVAGVAAAVRALDLTEEAHGNEATSDVVELRVRYDGEDLDWVAEHLGIDADEVVSRHTGQLWTVEFAGFMPGFGYLIGSDGGLTVPRRESPRTRIPAGSVALAGDFTGLYPRSSPGGWQLIGTSHVDLWNADRTRPALLVPGTRVRFVEEDR</sequence>
<dbReference type="GO" id="GO:0016787">
    <property type="term" value="F:hydrolase activity"/>
    <property type="evidence" value="ECO:0007669"/>
    <property type="project" value="UniProtKB-KW"/>
</dbReference>
<keyword evidence="6" id="KW-1185">Reference proteome</keyword>
<evidence type="ECO:0000256" key="2">
    <source>
        <dbReference type="ARBA" id="ARBA00022801"/>
    </source>
</evidence>
<organism evidence="5 6">
    <name type="scientific">Dermacoccus barathri</name>
    <dbReference type="NCBI Taxonomy" id="322601"/>
    <lineage>
        <taxon>Bacteria</taxon>
        <taxon>Bacillati</taxon>
        <taxon>Actinomycetota</taxon>
        <taxon>Actinomycetes</taxon>
        <taxon>Micrococcales</taxon>
        <taxon>Dermacoccaceae</taxon>
        <taxon>Dermacoccus</taxon>
    </lineage>
</organism>
<dbReference type="Proteomes" id="UP001501288">
    <property type="component" value="Unassembled WGS sequence"/>
</dbReference>
<evidence type="ECO:0000259" key="4">
    <source>
        <dbReference type="SMART" id="SM00796"/>
    </source>
</evidence>
<dbReference type="Pfam" id="PF02682">
    <property type="entry name" value="CT_C_D"/>
    <property type="match status" value="1"/>
</dbReference>